<keyword evidence="3" id="KW-0964">Secreted</keyword>
<evidence type="ECO:0000256" key="1">
    <source>
        <dbReference type="ARBA" id="ARBA00004340"/>
    </source>
</evidence>
<evidence type="ECO:0000313" key="7">
    <source>
        <dbReference type="Proteomes" id="UP000294530"/>
    </source>
</evidence>
<feature type="signal peptide" evidence="4">
    <location>
        <begin position="1"/>
        <end position="17"/>
    </location>
</feature>
<dbReference type="AlphaFoldDB" id="A0A976FQZ1"/>
<dbReference type="RefSeq" id="XP_067820654.1">
    <property type="nucleotide sequence ID" value="XM_067964654.1"/>
</dbReference>
<feature type="chain" id="PRO_5037570592" description="Crinkler effector protein N-terminal domain-containing protein" evidence="4">
    <location>
        <begin position="18"/>
        <end position="164"/>
    </location>
</feature>
<dbReference type="GO" id="GO:0005576">
    <property type="term" value="C:extracellular region"/>
    <property type="evidence" value="ECO:0007669"/>
    <property type="project" value="UniProtKB-SubCell"/>
</dbReference>
<dbReference type="KEGG" id="blac:94350325"/>
<protein>
    <recommendedName>
        <fullName evidence="5">Crinkler effector protein N-terminal domain-containing protein</fullName>
    </recommendedName>
</protein>
<reference evidence="6 7" key="1">
    <citation type="journal article" date="2021" name="Genome Biol.">
        <title>AFLAP: assembly-free linkage analysis pipeline using k-mers from genome sequencing data.</title>
        <authorList>
            <person name="Fletcher K."/>
            <person name="Zhang L."/>
            <person name="Gil J."/>
            <person name="Han R."/>
            <person name="Cavanaugh K."/>
            <person name="Michelmore R."/>
        </authorList>
    </citation>
    <scope>NUCLEOTIDE SEQUENCE [LARGE SCALE GENOMIC DNA]</scope>
    <source>
        <strain evidence="6 7">SF5</strain>
    </source>
</reference>
<evidence type="ECO:0000256" key="4">
    <source>
        <dbReference type="SAM" id="SignalP"/>
    </source>
</evidence>
<feature type="domain" description="Crinkler effector protein N-terminal" evidence="5">
    <location>
        <begin position="45"/>
        <end position="82"/>
    </location>
</feature>
<organism evidence="6 7">
    <name type="scientific">Bremia lactucae</name>
    <name type="common">Lettuce downy mildew</name>
    <dbReference type="NCBI Taxonomy" id="4779"/>
    <lineage>
        <taxon>Eukaryota</taxon>
        <taxon>Sar</taxon>
        <taxon>Stramenopiles</taxon>
        <taxon>Oomycota</taxon>
        <taxon>Peronosporomycetes</taxon>
        <taxon>Peronosporales</taxon>
        <taxon>Peronosporaceae</taxon>
        <taxon>Bremia</taxon>
    </lineage>
</organism>
<dbReference type="GeneID" id="94350325"/>
<evidence type="ECO:0000256" key="2">
    <source>
        <dbReference type="ARBA" id="ARBA00004613"/>
    </source>
</evidence>
<keyword evidence="4" id="KW-0732">Signal</keyword>
<keyword evidence="7" id="KW-1185">Reference proteome</keyword>
<name>A0A976FQZ1_BRELC</name>
<comment type="subcellular location">
    <subcellularLocation>
        <location evidence="1">Host cell</location>
    </subcellularLocation>
    <subcellularLocation>
        <location evidence="2">Secreted</location>
    </subcellularLocation>
</comment>
<accession>A0A976FQZ1</accession>
<evidence type="ECO:0000313" key="6">
    <source>
        <dbReference type="EMBL" id="TDH71155.1"/>
    </source>
</evidence>
<dbReference type="OrthoDB" id="92405at2759"/>
<dbReference type="InterPro" id="IPR045379">
    <property type="entry name" value="Crinkler_N"/>
</dbReference>
<evidence type="ECO:0000259" key="5">
    <source>
        <dbReference type="Pfam" id="PF20147"/>
    </source>
</evidence>
<dbReference type="GO" id="GO:0043657">
    <property type="term" value="C:host cell"/>
    <property type="evidence" value="ECO:0007669"/>
    <property type="project" value="UniProtKB-SubCell"/>
</dbReference>
<dbReference type="Proteomes" id="UP000294530">
    <property type="component" value="Unassembled WGS sequence"/>
</dbReference>
<gene>
    <name evidence="6" type="ORF">CCR75_006586</name>
</gene>
<comment type="caution">
    <text evidence="6">The sequence shown here is derived from an EMBL/GenBank/DDBJ whole genome shotgun (WGS) entry which is preliminary data.</text>
</comment>
<sequence length="164" mass="18005">MLMSLTLALLTFISVCGYLNLNFRLKCAFEISFPFRNSPTQKRMVSLFCALVDVKGPAFSVQLDDNDTVDALKKKIKKENPAKDHGRGPWLTDSEVQDGVSDVSGFKKMPYPVQKLRAVGLASGQVVEASYEEAALEKGFCHVVVQLPVKAPRGSCFIPIALPL</sequence>
<dbReference type="Pfam" id="PF20147">
    <property type="entry name" value="Crinkler"/>
    <property type="match status" value="1"/>
</dbReference>
<proteinExistence type="predicted"/>
<evidence type="ECO:0000256" key="3">
    <source>
        <dbReference type="ARBA" id="ARBA00022525"/>
    </source>
</evidence>
<dbReference type="EMBL" id="SHOA02000004">
    <property type="protein sequence ID" value="TDH71155.1"/>
    <property type="molecule type" value="Genomic_DNA"/>
</dbReference>